<name>A0A1H1ACF5_9MICC</name>
<dbReference type="Proteomes" id="UP000181917">
    <property type="component" value="Unassembled WGS sequence"/>
</dbReference>
<sequence>MELHGNEIRHLSVGFGNPDQHPGGTAGLSNGPPLVFAPIVVPQATPSSPSVNPAPYGGNRGLHKAMRILVLGGTAWLGGQITTAALRRGHDVTALARGESGPVPEGTAFLRADRDSPDAYGAVARQSWDAVVDVSRQPGQVRRAVAALSSRTDLYIFVSSCSVYAGHDVPGADESAALLPALEADVMESMETYGEAKVACEQHVLDGFGPGRALIARAGLIAGPGDVSDRTGYWPLRFARPAAPDGRVLVPDAPELATQVIDVRDLAAWLVRAAEHNVSGTFNAVGEPMMLPAHLELARKAAGHIGAVVSVAPQRLADAGVNYWSGERSLPLWLPLPEYAGFASRDNSAALAAGLELRPLPETLADVLAWEQAAGADRLRKAGLTVQEERELLAAL</sequence>
<reference evidence="2 3" key="1">
    <citation type="submission" date="2016-10" db="EMBL/GenBank/DDBJ databases">
        <authorList>
            <person name="de Groot N.N."/>
        </authorList>
    </citation>
    <scope>NUCLEOTIDE SEQUENCE [LARGE SCALE GENOMIC DNA]</scope>
    <source>
        <strain evidence="2 3">DSM 20117</strain>
    </source>
</reference>
<organism evidence="2 3">
    <name type="scientific">Crystallibacter crystallopoietes</name>
    <dbReference type="NCBI Taxonomy" id="37928"/>
    <lineage>
        <taxon>Bacteria</taxon>
        <taxon>Bacillati</taxon>
        <taxon>Actinomycetota</taxon>
        <taxon>Actinomycetes</taxon>
        <taxon>Micrococcales</taxon>
        <taxon>Micrococcaceae</taxon>
        <taxon>Crystallibacter</taxon>
    </lineage>
</organism>
<dbReference type="InterPro" id="IPR001509">
    <property type="entry name" value="Epimerase_deHydtase"/>
</dbReference>
<evidence type="ECO:0000313" key="2">
    <source>
        <dbReference type="EMBL" id="SDQ37405.1"/>
    </source>
</evidence>
<evidence type="ECO:0000313" key="3">
    <source>
        <dbReference type="Proteomes" id="UP000181917"/>
    </source>
</evidence>
<dbReference type="Gene3D" id="3.40.50.720">
    <property type="entry name" value="NAD(P)-binding Rossmann-like Domain"/>
    <property type="match status" value="1"/>
</dbReference>
<keyword evidence="3" id="KW-1185">Reference proteome</keyword>
<evidence type="ECO:0000259" key="1">
    <source>
        <dbReference type="Pfam" id="PF01370"/>
    </source>
</evidence>
<accession>A0A1H1ACF5</accession>
<dbReference type="GO" id="GO:0004029">
    <property type="term" value="F:aldehyde dehydrogenase (NAD+) activity"/>
    <property type="evidence" value="ECO:0007669"/>
    <property type="project" value="TreeGrafter"/>
</dbReference>
<dbReference type="InterPro" id="IPR036291">
    <property type="entry name" value="NAD(P)-bd_dom_sf"/>
</dbReference>
<dbReference type="PANTHER" id="PTHR48079">
    <property type="entry name" value="PROTEIN YEEZ"/>
    <property type="match status" value="1"/>
</dbReference>
<protein>
    <submittedName>
        <fullName evidence="2">Nucleoside-diphosphate-sugar epimerase</fullName>
    </submittedName>
</protein>
<feature type="domain" description="NAD-dependent epimerase/dehydratase" evidence="1">
    <location>
        <begin position="146"/>
        <end position="281"/>
    </location>
</feature>
<dbReference type="SUPFAM" id="SSF51735">
    <property type="entry name" value="NAD(P)-binding Rossmann-fold domains"/>
    <property type="match status" value="1"/>
</dbReference>
<dbReference type="STRING" id="37928.SAMN04489742_0863"/>
<dbReference type="Pfam" id="PF01370">
    <property type="entry name" value="Epimerase"/>
    <property type="match status" value="1"/>
</dbReference>
<gene>
    <name evidence="2" type="ORF">SAMN04489742_0863</name>
</gene>
<dbReference type="GO" id="GO:0005737">
    <property type="term" value="C:cytoplasm"/>
    <property type="evidence" value="ECO:0007669"/>
    <property type="project" value="TreeGrafter"/>
</dbReference>
<dbReference type="InterPro" id="IPR051783">
    <property type="entry name" value="NAD(P)-dependent_oxidoreduct"/>
</dbReference>
<dbReference type="EMBL" id="FNKH01000002">
    <property type="protein sequence ID" value="SDQ37405.1"/>
    <property type="molecule type" value="Genomic_DNA"/>
</dbReference>
<dbReference type="PANTHER" id="PTHR48079:SF6">
    <property type="entry name" value="NAD(P)-BINDING DOMAIN-CONTAINING PROTEIN-RELATED"/>
    <property type="match status" value="1"/>
</dbReference>
<dbReference type="AlphaFoldDB" id="A0A1H1ACF5"/>
<proteinExistence type="predicted"/>